<evidence type="ECO:0000313" key="4">
    <source>
        <dbReference type="Proteomes" id="UP001233271"/>
    </source>
</evidence>
<evidence type="ECO:0000256" key="1">
    <source>
        <dbReference type="SAM" id="MobiDB-lite"/>
    </source>
</evidence>
<feature type="region of interest" description="Disordered" evidence="1">
    <location>
        <begin position="153"/>
        <end position="256"/>
    </location>
</feature>
<dbReference type="GeneID" id="85496524"/>
<organism evidence="3 4">
    <name type="scientific">Cutaneotrichosporon cavernicola</name>
    <dbReference type="NCBI Taxonomy" id="279322"/>
    <lineage>
        <taxon>Eukaryota</taxon>
        <taxon>Fungi</taxon>
        <taxon>Dikarya</taxon>
        <taxon>Basidiomycota</taxon>
        <taxon>Agaricomycotina</taxon>
        <taxon>Tremellomycetes</taxon>
        <taxon>Trichosporonales</taxon>
        <taxon>Trichosporonaceae</taxon>
        <taxon>Cutaneotrichosporon</taxon>
    </lineage>
</organism>
<reference evidence="3" key="1">
    <citation type="journal article" date="2023" name="BMC Genomics">
        <title>Chromosome-level genome assemblies of Cutaneotrichosporon spp. (Trichosporonales, Basidiomycota) reveal imbalanced evolution between nucleotide sequences and chromosome synteny.</title>
        <authorList>
            <person name="Kobayashi Y."/>
            <person name="Kayamori A."/>
            <person name="Aoki K."/>
            <person name="Shiwa Y."/>
            <person name="Matsutani M."/>
            <person name="Fujita N."/>
            <person name="Sugita T."/>
            <person name="Iwasaki W."/>
            <person name="Tanaka N."/>
            <person name="Takashima M."/>
        </authorList>
    </citation>
    <scope>NUCLEOTIDE SEQUENCE</scope>
    <source>
        <strain evidence="3">HIS019</strain>
    </source>
</reference>
<dbReference type="Pfam" id="PF24016">
    <property type="entry name" value="DUF7330"/>
    <property type="match status" value="1"/>
</dbReference>
<sequence length="256" mass="27021">MTRTSEDLPPTYEESELESPPPVSPPPVSPPSSATKAVAPLTLTETNSSIKGTYAVSLTGSNSGPDVKMHSTNGSVIASLWLHGSIDRPAEVEITTTNGRVDLTVQRPAGIAIDVQARSLNGSVTLSLPDDFDGLVTMRSTNGRKRLVGMDGVILPNEGHDKSITYRVRPRSDGRSGPSVGSGHPRTGDDKSHLNKEEQEYARFREAPKNREDDPNDKGPDRVSASSDNGGVRVQYIGHEGEGGGGGSGSSSCCIM</sequence>
<dbReference type="RefSeq" id="XP_060457919.1">
    <property type="nucleotide sequence ID" value="XM_060601424.1"/>
</dbReference>
<dbReference type="Proteomes" id="UP001233271">
    <property type="component" value="Chromosome 5"/>
</dbReference>
<feature type="compositionally biased region" description="Basic and acidic residues" evidence="1">
    <location>
        <begin position="158"/>
        <end position="174"/>
    </location>
</feature>
<evidence type="ECO:0000313" key="3">
    <source>
        <dbReference type="EMBL" id="BEI92654.1"/>
    </source>
</evidence>
<feature type="region of interest" description="Disordered" evidence="1">
    <location>
        <begin position="1"/>
        <end position="38"/>
    </location>
</feature>
<feature type="compositionally biased region" description="Basic and acidic residues" evidence="1">
    <location>
        <begin position="186"/>
        <end position="221"/>
    </location>
</feature>
<keyword evidence="4" id="KW-1185">Reference proteome</keyword>
<dbReference type="InterPro" id="IPR055754">
    <property type="entry name" value="DUF7330"/>
</dbReference>
<dbReference type="EMBL" id="AP028216">
    <property type="protein sequence ID" value="BEI92654.1"/>
    <property type="molecule type" value="Genomic_DNA"/>
</dbReference>
<name>A0AA48QWM9_9TREE</name>
<dbReference type="KEGG" id="ccac:CcaHIS019_0502820"/>
<protein>
    <recommendedName>
        <fullName evidence="2">DUF7330 domain-containing protein</fullName>
    </recommendedName>
</protein>
<proteinExistence type="predicted"/>
<dbReference type="AlphaFoldDB" id="A0AA48QWM9"/>
<feature type="domain" description="DUF7330" evidence="2">
    <location>
        <begin position="65"/>
        <end position="147"/>
    </location>
</feature>
<feature type="compositionally biased region" description="Pro residues" evidence="1">
    <location>
        <begin position="19"/>
        <end position="30"/>
    </location>
</feature>
<accession>A0AA48QWM9</accession>
<evidence type="ECO:0000259" key="2">
    <source>
        <dbReference type="Pfam" id="PF24016"/>
    </source>
</evidence>
<gene>
    <name evidence="3" type="ORF">CcaverHIS019_0502820</name>
</gene>